<evidence type="ECO:0000313" key="3">
    <source>
        <dbReference type="Proteomes" id="UP000692954"/>
    </source>
</evidence>
<keyword evidence="1" id="KW-1133">Transmembrane helix</keyword>
<accession>A0A8S1R7L3</accession>
<keyword evidence="3" id="KW-1185">Reference proteome</keyword>
<feature type="transmembrane region" description="Helical" evidence="1">
    <location>
        <begin position="59"/>
        <end position="82"/>
    </location>
</feature>
<keyword evidence="1" id="KW-0812">Transmembrane</keyword>
<organism evidence="2 3">
    <name type="scientific">Paramecium sonneborni</name>
    <dbReference type="NCBI Taxonomy" id="65129"/>
    <lineage>
        <taxon>Eukaryota</taxon>
        <taxon>Sar</taxon>
        <taxon>Alveolata</taxon>
        <taxon>Ciliophora</taxon>
        <taxon>Intramacronucleata</taxon>
        <taxon>Oligohymenophorea</taxon>
        <taxon>Peniculida</taxon>
        <taxon>Parameciidae</taxon>
        <taxon>Paramecium</taxon>
    </lineage>
</organism>
<sequence length="216" mass="25913">MQIHFKMNQQYVKRIKLKNSCVNNQTNNNISNNVNDTNNQDNYNQTIPNKSITTKIDEATFIFTFPVISKILILIFYVLYYINDGVVNQNPLQYFKINLCNGKYNPQILFIYFFVTLDLIYGFFKKQCLQYIFHPKFTFFQRIYLGLIKNILGFINKITFQSCSYNFNQFCGRFVIIINQENFDQSYVWYIPWTTKISVLQSFEKSKNQEIRYSYV</sequence>
<feature type="transmembrane region" description="Helical" evidence="1">
    <location>
        <begin position="104"/>
        <end position="124"/>
    </location>
</feature>
<keyword evidence="1" id="KW-0472">Membrane</keyword>
<protein>
    <recommendedName>
        <fullName evidence="4">Transmembrane protein</fullName>
    </recommendedName>
</protein>
<dbReference type="EMBL" id="CAJJDN010000147">
    <property type="protein sequence ID" value="CAD8123778.1"/>
    <property type="molecule type" value="Genomic_DNA"/>
</dbReference>
<evidence type="ECO:0000313" key="2">
    <source>
        <dbReference type="EMBL" id="CAD8123778.1"/>
    </source>
</evidence>
<evidence type="ECO:0000256" key="1">
    <source>
        <dbReference type="SAM" id="Phobius"/>
    </source>
</evidence>
<gene>
    <name evidence="2" type="ORF">PSON_ATCC_30995.1.T1470053</name>
</gene>
<reference evidence="2" key="1">
    <citation type="submission" date="2021-01" db="EMBL/GenBank/DDBJ databases">
        <authorList>
            <consortium name="Genoscope - CEA"/>
            <person name="William W."/>
        </authorList>
    </citation>
    <scope>NUCLEOTIDE SEQUENCE</scope>
</reference>
<comment type="caution">
    <text evidence="2">The sequence shown here is derived from an EMBL/GenBank/DDBJ whole genome shotgun (WGS) entry which is preliminary data.</text>
</comment>
<dbReference type="AlphaFoldDB" id="A0A8S1R7L3"/>
<name>A0A8S1R7L3_9CILI</name>
<dbReference type="Proteomes" id="UP000692954">
    <property type="component" value="Unassembled WGS sequence"/>
</dbReference>
<proteinExistence type="predicted"/>
<evidence type="ECO:0008006" key="4">
    <source>
        <dbReference type="Google" id="ProtNLM"/>
    </source>
</evidence>